<comment type="caution">
    <text evidence="1">The sequence shown here is derived from an EMBL/GenBank/DDBJ whole genome shotgun (WGS) entry which is preliminary data.</text>
</comment>
<accession>A0A5C6V1L0</accession>
<dbReference type="AlphaFoldDB" id="A0A5C6V1L0"/>
<reference evidence="1 2" key="1">
    <citation type="journal article" date="2018" name="Int. J. Syst. Evol. Microbiol.">
        <title>Paraburkholderia azotifigens sp. nov., a nitrogen-fixing bacterium isolated from paddy soil.</title>
        <authorList>
            <person name="Choi G.M."/>
            <person name="Im W.T."/>
        </authorList>
    </citation>
    <scope>NUCLEOTIDE SEQUENCE [LARGE SCALE GENOMIC DNA]</scope>
    <source>
        <strain evidence="1 2">NF 2-5-3</strain>
    </source>
</reference>
<evidence type="ECO:0000313" key="1">
    <source>
        <dbReference type="EMBL" id="TXC79089.1"/>
    </source>
</evidence>
<gene>
    <name evidence="1" type="ORF">FRZ40_32195</name>
</gene>
<dbReference type="EMBL" id="VOQS01000005">
    <property type="protein sequence ID" value="TXC79089.1"/>
    <property type="molecule type" value="Genomic_DNA"/>
</dbReference>
<evidence type="ECO:0000313" key="2">
    <source>
        <dbReference type="Proteomes" id="UP000321776"/>
    </source>
</evidence>
<dbReference type="RefSeq" id="WP_147236908.1">
    <property type="nucleotide sequence ID" value="NZ_VOQS01000005.1"/>
</dbReference>
<protein>
    <submittedName>
        <fullName evidence="1">Uncharacterized protein</fullName>
    </submittedName>
</protein>
<sequence length="259" mass="29011">MTLWADFKRQSTAGRREMVARGTLVKRDDFCLELGVSTQRLKEMLRDGDVFELEVDGVRYIPALLADKSINLRRLHSVCRILVPAPPASRLNYLVSKHGNLGGISPIDSLSGNKYRWLRKMAWAWASDYSMTTVQIFSGDIAEVASLRPIYTAALKIDPRANLWKRMVKCITQGGYIEPSGPYPYLECATAFVTRSAGGRSKPVFEVRVGLRINDGTIQATINSPNRHQAELRIPVAGSKSIVNVVHRIAAYEYRETAR</sequence>
<organism evidence="1 2">
    <name type="scientific">Paraburkholderia azotifigens</name>
    <dbReference type="NCBI Taxonomy" id="2057004"/>
    <lineage>
        <taxon>Bacteria</taxon>
        <taxon>Pseudomonadati</taxon>
        <taxon>Pseudomonadota</taxon>
        <taxon>Betaproteobacteria</taxon>
        <taxon>Burkholderiales</taxon>
        <taxon>Burkholderiaceae</taxon>
        <taxon>Paraburkholderia</taxon>
    </lineage>
</organism>
<name>A0A5C6V1L0_9BURK</name>
<proteinExistence type="predicted"/>
<dbReference type="Proteomes" id="UP000321776">
    <property type="component" value="Unassembled WGS sequence"/>
</dbReference>